<gene>
    <name evidence="2" type="primary">TMA16</name>
    <name evidence="2" type="ORF">K7432_010260</name>
</gene>
<evidence type="ECO:0000313" key="2">
    <source>
        <dbReference type="EMBL" id="KAK9704305.1"/>
    </source>
</evidence>
<evidence type="ECO:0000256" key="1">
    <source>
        <dbReference type="ARBA" id="ARBA00034127"/>
    </source>
</evidence>
<proteinExistence type="inferred from homology"/>
<protein>
    <submittedName>
        <fullName evidence="2">Translation machinery-associated protein 16</fullName>
    </submittedName>
</protein>
<dbReference type="InterPro" id="IPR021346">
    <property type="entry name" value="Tma16"/>
</dbReference>
<evidence type="ECO:0000313" key="3">
    <source>
        <dbReference type="Proteomes" id="UP001479436"/>
    </source>
</evidence>
<organism evidence="2 3">
    <name type="scientific">Basidiobolus ranarum</name>
    <dbReference type="NCBI Taxonomy" id="34480"/>
    <lineage>
        <taxon>Eukaryota</taxon>
        <taxon>Fungi</taxon>
        <taxon>Fungi incertae sedis</taxon>
        <taxon>Zoopagomycota</taxon>
        <taxon>Entomophthoromycotina</taxon>
        <taxon>Basidiobolomycetes</taxon>
        <taxon>Basidiobolales</taxon>
        <taxon>Basidiobolaceae</taxon>
        <taxon>Basidiobolus</taxon>
    </lineage>
</organism>
<dbReference type="InterPro" id="IPR038356">
    <property type="entry name" value="Tma16_sf"/>
</dbReference>
<keyword evidence="3" id="KW-1185">Reference proteome</keyword>
<dbReference type="PANTHER" id="PTHR13349">
    <property type="entry name" value="TRANSLATION MACHINERY-ASSOCIATED PROTEIN 16"/>
    <property type="match status" value="1"/>
</dbReference>
<dbReference type="Pfam" id="PF11176">
    <property type="entry name" value="Tma16"/>
    <property type="match status" value="1"/>
</dbReference>
<dbReference type="Gene3D" id="1.20.1440.170">
    <property type="entry name" value="Translation machinery-associated protein 16-like"/>
    <property type="match status" value="1"/>
</dbReference>
<comment type="similarity">
    <text evidence="1">Belongs to the TMA16 family.</text>
</comment>
<comment type="caution">
    <text evidence="2">The sequence shown here is derived from an EMBL/GenBank/DDBJ whole genome shotgun (WGS) entry which is preliminary data.</text>
</comment>
<sequence>MPNNKRKTLKTVKGKDKAHPYSRKALQINRINLRQDKLDKRKSDWLHQANPTVERYLWFRWVLDEEQETATREQLVEFIEMYLCRNDEELAQLKALHRPGQPRPKAAREDLIMLLKKKETEEFNHGFILPDLTISKNVKFLRQWDSDINSMTNIRTIKIKNTQPDQIADSNVMQN</sequence>
<dbReference type="PANTHER" id="PTHR13349:SF2">
    <property type="entry name" value="TRANSLATION MACHINERY-ASSOCIATED PROTEIN 16"/>
    <property type="match status" value="1"/>
</dbReference>
<accession>A0ABR2VVW2</accession>
<dbReference type="EMBL" id="JASJQH010007569">
    <property type="protein sequence ID" value="KAK9704305.1"/>
    <property type="molecule type" value="Genomic_DNA"/>
</dbReference>
<dbReference type="Proteomes" id="UP001479436">
    <property type="component" value="Unassembled WGS sequence"/>
</dbReference>
<name>A0ABR2VVW2_9FUNG</name>
<reference evidence="2 3" key="1">
    <citation type="submission" date="2023-04" db="EMBL/GenBank/DDBJ databases">
        <title>Genome of Basidiobolus ranarum AG-B5.</title>
        <authorList>
            <person name="Stajich J.E."/>
            <person name="Carter-House D."/>
            <person name="Gryganskyi A."/>
        </authorList>
    </citation>
    <scope>NUCLEOTIDE SEQUENCE [LARGE SCALE GENOMIC DNA]</scope>
    <source>
        <strain evidence="2 3">AG-B5</strain>
    </source>
</reference>